<dbReference type="EMBL" id="BAAAPF010000087">
    <property type="protein sequence ID" value="GAA2125232.1"/>
    <property type="molecule type" value="Genomic_DNA"/>
</dbReference>
<keyword evidence="1" id="KW-0418">Kinase</keyword>
<feature type="domain" description="Histidine kinase/HSP90-like ATPase" evidence="2">
    <location>
        <begin position="12"/>
        <end position="123"/>
    </location>
</feature>
<keyword evidence="1" id="KW-0723">Serine/threonine-protein kinase</keyword>
<keyword evidence="4" id="KW-1185">Reference proteome</keyword>
<dbReference type="PANTHER" id="PTHR35526:SF3">
    <property type="entry name" value="ANTI-SIGMA-F FACTOR RSBW"/>
    <property type="match status" value="1"/>
</dbReference>
<sequence length="130" mass="14095">MQKPNQKQFTRHAASVAKARAFVVEVLGDRPLHGRLDDVRVCVSELAASAVRHGVPVGRQFLVRVADDGERVRVEVHDGGEGVPVVRPARALDDAGRGMVLVDGLSDAWGVEARRGPGKAVWAEFRIGRQ</sequence>
<dbReference type="RefSeq" id="WP_344290564.1">
    <property type="nucleotide sequence ID" value="NZ_BAAAPF010000087.1"/>
</dbReference>
<dbReference type="PANTHER" id="PTHR35526">
    <property type="entry name" value="ANTI-SIGMA-F FACTOR RSBW-RELATED"/>
    <property type="match status" value="1"/>
</dbReference>
<comment type="caution">
    <text evidence="3">The sequence shown here is derived from an EMBL/GenBank/DDBJ whole genome shotgun (WGS) entry which is preliminary data.</text>
</comment>
<dbReference type="InterPro" id="IPR050267">
    <property type="entry name" value="Anti-sigma-factor_SerPK"/>
</dbReference>
<dbReference type="InterPro" id="IPR036890">
    <property type="entry name" value="HATPase_C_sf"/>
</dbReference>
<name>A0ABN2YCQ6_9ACTN</name>
<evidence type="ECO:0000313" key="3">
    <source>
        <dbReference type="EMBL" id="GAA2125232.1"/>
    </source>
</evidence>
<dbReference type="InterPro" id="IPR003594">
    <property type="entry name" value="HATPase_dom"/>
</dbReference>
<dbReference type="Gene3D" id="3.30.565.10">
    <property type="entry name" value="Histidine kinase-like ATPase, C-terminal domain"/>
    <property type="match status" value="1"/>
</dbReference>
<keyword evidence="1" id="KW-0808">Transferase</keyword>
<evidence type="ECO:0000313" key="4">
    <source>
        <dbReference type="Proteomes" id="UP001500443"/>
    </source>
</evidence>
<protein>
    <submittedName>
        <fullName evidence="3">ATP-binding protein</fullName>
    </submittedName>
</protein>
<dbReference type="GO" id="GO:0005524">
    <property type="term" value="F:ATP binding"/>
    <property type="evidence" value="ECO:0007669"/>
    <property type="project" value="UniProtKB-KW"/>
</dbReference>
<dbReference type="SUPFAM" id="SSF55874">
    <property type="entry name" value="ATPase domain of HSP90 chaperone/DNA topoisomerase II/histidine kinase"/>
    <property type="match status" value="1"/>
</dbReference>
<organism evidence="3 4">
    <name type="scientific">Streptomyces synnematoformans</name>
    <dbReference type="NCBI Taxonomy" id="415721"/>
    <lineage>
        <taxon>Bacteria</taxon>
        <taxon>Bacillati</taxon>
        <taxon>Actinomycetota</taxon>
        <taxon>Actinomycetes</taxon>
        <taxon>Kitasatosporales</taxon>
        <taxon>Streptomycetaceae</taxon>
        <taxon>Streptomyces</taxon>
    </lineage>
</organism>
<evidence type="ECO:0000256" key="1">
    <source>
        <dbReference type="ARBA" id="ARBA00022527"/>
    </source>
</evidence>
<reference evidence="3 4" key="1">
    <citation type="journal article" date="2019" name="Int. J. Syst. Evol. Microbiol.">
        <title>The Global Catalogue of Microorganisms (GCM) 10K type strain sequencing project: providing services to taxonomists for standard genome sequencing and annotation.</title>
        <authorList>
            <consortium name="The Broad Institute Genomics Platform"/>
            <consortium name="The Broad Institute Genome Sequencing Center for Infectious Disease"/>
            <person name="Wu L."/>
            <person name="Ma J."/>
        </authorList>
    </citation>
    <scope>NUCLEOTIDE SEQUENCE [LARGE SCALE GENOMIC DNA]</scope>
    <source>
        <strain evidence="3 4">JCM 15481</strain>
    </source>
</reference>
<accession>A0ABN2YCQ6</accession>
<keyword evidence="3" id="KW-0067">ATP-binding</keyword>
<dbReference type="Pfam" id="PF13581">
    <property type="entry name" value="HATPase_c_2"/>
    <property type="match status" value="1"/>
</dbReference>
<dbReference type="Proteomes" id="UP001500443">
    <property type="component" value="Unassembled WGS sequence"/>
</dbReference>
<keyword evidence="3" id="KW-0547">Nucleotide-binding</keyword>
<proteinExistence type="predicted"/>
<dbReference type="CDD" id="cd16936">
    <property type="entry name" value="HATPase_RsbW-like"/>
    <property type="match status" value="1"/>
</dbReference>
<evidence type="ECO:0000259" key="2">
    <source>
        <dbReference type="Pfam" id="PF13581"/>
    </source>
</evidence>
<gene>
    <name evidence="3" type="ORF">GCM10009802_30600</name>
</gene>